<dbReference type="AlphaFoldDB" id="A0A8D0DJX1"/>
<reference evidence="2" key="2">
    <citation type="submission" date="2025-09" db="UniProtKB">
        <authorList>
            <consortium name="Ensembl"/>
        </authorList>
    </citation>
    <scope>IDENTIFICATION</scope>
</reference>
<dbReference type="Ensembl" id="ENSSMRT00000011171.1">
    <property type="protein sequence ID" value="ENSSMRP00000009590.1"/>
    <property type="gene ID" value="ENSSMRG00000007640.1"/>
</dbReference>
<dbReference type="InterPro" id="IPR029147">
    <property type="entry name" value="CFAP77"/>
</dbReference>
<dbReference type="OMA" id="QPTCPQE"/>
<sequence>MAATDPAKPASTKQGHHRRRSVSQICPPPRRPMTLAELYPGCENERLGVARESMLQNHLIAKPELGKPRRNCYTLPGHAFNYGLYIHGLDGGVPEAIGHWNSIKPRILLPKEKPRDYKTSNRKAVHDGFVTAHEQNLYRRAKDFRINEDDERRFKRAPPKVPADMTYGRPARPSTPFFELLQHKYKEIWMEEQRAVIKAEKAEKKQKKRRGKTYDTRATLLRKYQPPMKPGHLWQMSHFRKVGPHLCTFPDQASHKRAIEVFRSEIPVRIGPLAQGLYTAAVC</sequence>
<dbReference type="PANTHER" id="PTHR28617:SF1">
    <property type="entry name" value="CILIA- AND FLAGELLA-ASSOCIATED PROTEIN 77"/>
    <property type="match status" value="1"/>
</dbReference>
<reference evidence="2" key="1">
    <citation type="submission" date="2025-08" db="UniProtKB">
        <authorList>
            <consortium name="Ensembl"/>
        </authorList>
    </citation>
    <scope>IDENTIFICATION</scope>
</reference>
<dbReference type="Pfam" id="PF14825">
    <property type="entry name" value="CFAP77"/>
    <property type="match status" value="1"/>
</dbReference>
<feature type="region of interest" description="Disordered" evidence="1">
    <location>
        <begin position="1"/>
        <end position="30"/>
    </location>
</feature>
<dbReference type="PANTHER" id="PTHR28617">
    <property type="entry name" value="CILIA- AND FLAGELLA-ASSOCIATED PROTEIN 77"/>
    <property type="match status" value="1"/>
</dbReference>
<evidence type="ECO:0000313" key="3">
    <source>
        <dbReference type="Proteomes" id="UP000694421"/>
    </source>
</evidence>
<proteinExistence type="predicted"/>
<evidence type="ECO:0000313" key="2">
    <source>
        <dbReference type="Ensembl" id="ENSSMRP00000009590.1"/>
    </source>
</evidence>
<accession>A0A8D0DJX1</accession>
<evidence type="ECO:0000256" key="1">
    <source>
        <dbReference type="SAM" id="MobiDB-lite"/>
    </source>
</evidence>
<dbReference type="Proteomes" id="UP000694421">
    <property type="component" value="Unplaced"/>
</dbReference>
<organism evidence="2 3">
    <name type="scientific">Salvator merianae</name>
    <name type="common">Argentine black and white tegu</name>
    <name type="synonym">Tupinambis merianae</name>
    <dbReference type="NCBI Taxonomy" id="96440"/>
    <lineage>
        <taxon>Eukaryota</taxon>
        <taxon>Metazoa</taxon>
        <taxon>Chordata</taxon>
        <taxon>Craniata</taxon>
        <taxon>Vertebrata</taxon>
        <taxon>Euteleostomi</taxon>
        <taxon>Lepidosauria</taxon>
        <taxon>Squamata</taxon>
        <taxon>Bifurcata</taxon>
        <taxon>Unidentata</taxon>
        <taxon>Episquamata</taxon>
        <taxon>Laterata</taxon>
        <taxon>Teiioidea</taxon>
        <taxon>Teiidae</taxon>
        <taxon>Salvator</taxon>
    </lineage>
</organism>
<dbReference type="GeneTree" id="ENSGT00390000014476"/>
<protein>
    <submittedName>
        <fullName evidence="2">Cilia and flagella associated protein 77</fullName>
    </submittedName>
</protein>
<name>A0A8D0DJX1_SALMN</name>
<keyword evidence="3" id="KW-1185">Reference proteome</keyword>